<evidence type="ECO:0000259" key="6">
    <source>
        <dbReference type="SMART" id="SM00092"/>
    </source>
</evidence>
<dbReference type="InterPro" id="IPR023412">
    <property type="entry name" value="RNaseA_domain"/>
</dbReference>
<protein>
    <submittedName>
        <fullName evidence="8">Ribonuclease homolog</fullName>
    </submittedName>
</protein>
<dbReference type="GO" id="GO:0005576">
    <property type="term" value="C:extracellular region"/>
    <property type="evidence" value="ECO:0007669"/>
    <property type="project" value="UniProtKB-SubCell"/>
</dbReference>
<proteinExistence type="inferred from homology"/>
<keyword evidence="4" id="KW-1015">Disulfide bond</keyword>
<evidence type="ECO:0000313" key="7">
    <source>
        <dbReference type="Proteomes" id="UP000248484"/>
    </source>
</evidence>
<keyword evidence="7" id="KW-1185">Reference proteome</keyword>
<dbReference type="Proteomes" id="UP000248484">
    <property type="component" value="Chromosome 11"/>
</dbReference>
<dbReference type="GO" id="GO:0003676">
    <property type="term" value="F:nucleic acid binding"/>
    <property type="evidence" value="ECO:0007669"/>
    <property type="project" value="InterPro"/>
</dbReference>
<dbReference type="GeneID" id="102993938"/>
<dbReference type="SUPFAM" id="SSF54076">
    <property type="entry name" value="RNase A-like"/>
    <property type="match status" value="1"/>
</dbReference>
<evidence type="ECO:0000256" key="1">
    <source>
        <dbReference type="ARBA" id="ARBA00004613"/>
    </source>
</evidence>
<dbReference type="InterPro" id="IPR036816">
    <property type="entry name" value="RNaseA-like_dom_sf"/>
</dbReference>
<reference evidence="8" key="1">
    <citation type="submission" date="2025-08" db="UniProtKB">
        <authorList>
            <consortium name="RefSeq"/>
        </authorList>
    </citation>
    <scope>IDENTIFICATION</scope>
    <source>
        <tissue evidence="8">Muscle</tissue>
    </source>
</reference>
<dbReference type="PANTHER" id="PTHR11437">
    <property type="entry name" value="RIBONUCLEASE"/>
    <property type="match status" value="1"/>
</dbReference>
<comment type="subcellular location">
    <subcellularLocation>
        <location evidence="1">Secreted</location>
    </subcellularLocation>
</comment>
<dbReference type="Gene3D" id="3.10.130.10">
    <property type="entry name" value="Ribonuclease A-like domain"/>
    <property type="match status" value="1"/>
</dbReference>
<evidence type="ECO:0000256" key="2">
    <source>
        <dbReference type="ARBA" id="ARBA00005600"/>
    </source>
</evidence>
<evidence type="ECO:0000256" key="5">
    <source>
        <dbReference type="SAM" id="MobiDB-lite"/>
    </source>
</evidence>
<dbReference type="OrthoDB" id="9692187at2759"/>
<feature type="region of interest" description="Disordered" evidence="5">
    <location>
        <begin position="1"/>
        <end position="27"/>
    </location>
</feature>
<dbReference type="KEGG" id="pcad:102993938"/>
<dbReference type="PANTHER" id="PTHR11437:SF10">
    <property type="entry name" value="ANGIOGENIN-RELATED"/>
    <property type="match status" value="1"/>
</dbReference>
<dbReference type="SMART" id="SM00092">
    <property type="entry name" value="RNAse_Pc"/>
    <property type="match status" value="1"/>
</dbReference>
<evidence type="ECO:0000256" key="4">
    <source>
        <dbReference type="ARBA" id="ARBA00023157"/>
    </source>
</evidence>
<feature type="compositionally biased region" description="Low complexity" evidence="5">
    <location>
        <begin position="1"/>
        <end position="11"/>
    </location>
</feature>
<evidence type="ECO:0000256" key="3">
    <source>
        <dbReference type="ARBA" id="ARBA00022525"/>
    </source>
</evidence>
<comment type="similarity">
    <text evidence="2">Belongs to the pancreatic ribonuclease family.</text>
</comment>
<evidence type="ECO:0000313" key="8">
    <source>
        <dbReference type="RefSeq" id="XP_007104871.3"/>
    </source>
</evidence>
<dbReference type="AlphaFoldDB" id="A0A2Y9EMW8"/>
<gene>
    <name evidence="8" type="primary">LOC102993938</name>
</gene>
<accession>A0A2Y9EMW8</accession>
<dbReference type="Pfam" id="PF00074">
    <property type="entry name" value="RnaseA"/>
    <property type="match status" value="1"/>
</dbReference>
<dbReference type="GO" id="GO:0004540">
    <property type="term" value="F:RNA nuclease activity"/>
    <property type="evidence" value="ECO:0007669"/>
    <property type="project" value="TreeGrafter"/>
</dbReference>
<dbReference type="RefSeq" id="XP_007104871.3">
    <property type="nucleotide sequence ID" value="XM_007104809.3"/>
</dbReference>
<sequence>MTKAKQQQQQQPNPKPSEGKTNQSDGKERENMLLTWTLFSFLLMHQPGFSEAQDLLYHQHDRPKTKISAKHKHYCDMMMKVRGLATDKSCKKTKTFVHSVSPTTGGLCEGPAVRCVKMSEFYNCHLIIFKVTQCNLYPDAVLPRCYYEGVTFSRDVSVVCVGKHPIHLDD</sequence>
<dbReference type="CDD" id="cd06265">
    <property type="entry name" value="RNase_A_canonical"/>
    <property type="match status" value="1"/>
</dbReference>
<dbReference type="GO" id="GO:0050830">
    <property type="term" value="P:defense response to Gram-positive bacterium"/>
    <property type="evidence" value="ECO:0007669"/>
    <property type="project" value="TreeGrafter"/>
</dbReference>
<dbReference type="InParanoid" id="A0A2Y9EMW8"/>
<keyword evidence="3" id="KW-0964">Secreted</keyword>
<organism evidence="7 8">
    <name type="scientific">Physeter macrocephalus</name>
    <name type="common">Sperm whale</name>
    <name type="synonym">Physeter catodon</name>
    <dbReference type="NCBI Taxonomy" id="9755"/>
    <lineage>
        <taxon>Eukaryota</taxon>
        <taxon>Metazoa</taxon>
        <taxon>Chordata</taxon>
        <taxon>Craniata</taxon>
        <taxon>Vertebrata</taxon>
        <taxon>Euteleostomi</taxon>
        <taxon>Mammalia</taxon>
        <taxon>Eutheria</taxon>
        <taxon>Laurasiatheria</taxon>
        <taxon>Artiodactyla</taxon>
        <taxon>Whippomorpha</taxon>
        <taxon>Cetacea</taxon>
        <taxon>Odontoceti</taxon>
        <taxon>Physeteridae</taxon>
        <taxon>Physeter</taxon>
    </lineage>
</organism>
<name>A0A2Y9EMW8_PHYMC</name>
<dbReference type="InterPro" id="IPR001427">
    <property type="entry name" value="RNaseA"/>
</dbReference>
<feature type="domain" description="Ribonuclease A-domain" evidence="6">
    <location>
        <begin position="48"/>
        <end position="170"/>
    </location>
</feature>